<evidence type="ECO:0000313" key="3">
    <source>
        <dbReference type="EMBL" id="MBP2168418.1"/>
    </source>
</evidence>
<proteinExistence type="predicted"/>
<comment type="caution">
    <text evidence="3">The sequence shown here is derived from an EMBL/GenBank/DDBJ whole genome shotgun (WGS) entry which is preliminary data.</text>
</comment>
<dbReference type="CDD" id="cd00093">
    <property type="entry name" value="HTH_XRE"/>
    <property type="match status" value="1"/>
</dbReference>
<reference evidence="4" key="2">
    <citation type="submission" date="2023-07" db="EMBL/GenBank/DDBJ databases">
        <title>Genome mining of underrepresented organisms for secondary metabolites.</title>
        <authorList>
            <person name="D'Agostino P.M."/>
        </authorList>
    </citation>
    <scope>NUCLEOTIDE SEQUENCE [LARGE SCALE GENOMIC DNA]</scope>
    <source>
        <strain evidence="4">WS4403</strain>
    </source>
</reference>
<dbReference type="SUPFAM" id="SSF47413">
    <property type="entry name" value="lambda repressor-like DNA-binding domains"/>
    <property type="match status" value="1"/>
</dbReference>
<dbReference type="NCBIfam" id="TIGR02607">
    <property type="entry name" value="antidote_HigA"/>
    <property type="match status" value="1"/>
</dbReference>
<dbReference type="InterPro" id="IPR010982">
    <property type="entry name" value="Lambda_DNA-bd_dom_sf"/>
</dbReference>
<evidence type="ECO:0000256" key="1">
    <source>
        <dbReference type="ARBA" id="ARBA00023125"/>
    </source>
</evidence>
<dbReference type="EMBL" id="JAGGMQ010000001">
    <property type="protein sequence ID" value="MBP2168418.1"/>
    <property type="molecule type" value="Genomic_DNA"/>
</dbReference>
<reference evidence="3 4" key="1">
    <citation type="submission" date="2021-03" db="EMBL/GenBank/DDBJ databases">
        <authorList>
            <person name="D'Agostino P."/>
            <person name="Huntemann M."/>
            <person name="Clum A."/>
            <person name="Spunde A."/>
            <person name="Palaniappan K."/>
            <person name="Ritter S."/>
            <person name="Mikhailova N."/>
            <person name="Chen I.-M."/>
            <person name="Stamatis D."/>
            <person name="Reddy T."/>
            <person name="O'Malley R."/>
            <person name="Daum C."/>
            <person name="Shapiro N."/>
            <person name="Ivanova N."/>
            <person name="Kyrpides N."/>
            <person name="Woyke T."/>
        </authorList>
    </citation>
    <scope>NUCLEOTIDE SEQUENCE [LARGE SCALE GENOMIC DNA]</scope>
    <source>
        <strain evidence="3 4">WS4403</strain>
    </source>
</reference>
<protein>
    <submittedName>
        <fullName evidence="3">Transposase</fullName>
    </submittedName>
</protein>
<evidence type="ECO:0000259" key="2">
    <source>
        <dbReference type="PROSITE" id="PS50943"/>
    </source>
</evidence>
<feature type="domain" description="HTH cro/C1-type" evidence="2">
    <location>
        <begin position="16"/>
        <end position="70"/>
    </location>
</feature>
<sequence>MDTTTAEPTSVGEMLVEEFLKPLNITQQQLAESMGVSRKVISQIVNGTRRISVTEAAQLSALFEMSSDFWLNVQAAHDRWEARMLSEQKKWSPINLAFAAIPGI</sequence>
<evidence type="ECO:0000313" key="4">
    <source>
        <dbReference type="Proteomes" id="UP001195624"/>
    </source>
</evidence>
<dbReference type="PANTHER" id="PTHR36924:SF1">
    <property type="entry name" value="ANTITOXIN HIGA-1"/>
    <property type="match status" value="1"/>
</dbReference>
<keyword evidence="1" id="KW-0238">DNA-binding</keyword>
<dbReference type="RefSeq" id="WP_083865642.1">
    <property type="nucleotide sequence ID" value="NZ_JAGGMQ010000001.1"/>
</dbReference>
<dbReference type="PANTHER" id="PTHR36924">
    <property type="entry name" value="ANTITOXIN HIGA-1"/>
    <property type="match status" value="1"/>
</dbReference>
<name>A0ABS4P907_9GAMM</name>
<gene>
    <name evidence="3" type="ORF">J2125_001610</name>
</gene>
<dbReference type="InterPro" id="IPR013430">
    <property type="entry name" value="Toxin_antidote_HigA"/>
</dbReference>
<dbReference type="Pfam" id="PF01381">
    <property type="entry name" value="HTH_3"/>
    <property type="match status" value="1"/>
</dbReference>
<dbReference type="Proteomes" id="UP001195624">
    <property type="component" value="Unassembled WGS sequence"/>
</dbReference>
<dbReference type="InterPro" id="IPR001387">
    <property type="entry name" value="Cro/C1-type_HTH"/>
</dbReference>
<dbReference type="SMART" id="SM00530">
    <property type="entry name" value="HTH_XRE"/>
    <property type="match status" value="1"/>
</dbReference>
<organism evidence="3 4">
    <name type="scientific">Winslowiella toletana</name>
    <dbReference type="NCBI Taxonomy" id="92490"/>
    <lineage>
        <taxon>Bacteria</taxon>
        <taxon>Pseudomonadati</taxon>
        <taxon>Pseudomonadota</taxon>
        <taxon>Gammaproteobacteria</taxon>
        <taxon>Enterobacterales</taxon>
        <taxon>Erwiniaceae</taxon>
        <taxon>Winslowiella</taxon>
    </lineage>
</organism>
<dbReference type="PROSITE" id="PS50943">
    <property type="entry name" value="HTH_CROC1"/>
    <property type="match status" value="1"/>
</dbReference>
<accession>A0ABS4P907</accession>
<dbReference type="Gene3D" id="1.10.260.40">
    <property type="entry name" value="lambda repressor-like DNA-binding domains"/>
    <property type="match status" value="1"/>
</dbReference>
<keyword evidence="4" id="KW-1185">Reference proteome</keyword>